<comment type="caution">
    <text evidence="2">The sequence shown here is derived from an EMBL/GenBank/DDBJ whole genome shotgun (WGS) entry which is preliminary data.</text>
</comment>
<keyword evidence="1" id="KW-0472">Membrane</keyword>
<dbReference type="Proteomes" id="UP000583454">
    <property type="component" value="Unassembled WGS sequence"/>
</dbReference>
<evidence type="ECO:0000313" key="2">
    <source>
        <dbReference type="EMBL" id="MBB5759467.1"/>
    </source>
</evidence>
<sequence length="206" mass="22170">MDEPAPTDPGGRRARAAGFTLVEMLVSLALLSLISVLLFQAIGAAGVLSGLGGRVSADTDLDIVRDHLRSSLARLAGRDTDGRRPPFVGEPERFAGTVLADRRTERGGAVRQTVWAVRRGDGTVDLVEARSLGSEAGTRPPEVLVSRAANVRLRYFGAGLAAPQPGWFSAWTRRDRLPSLIEISLDFPPGDRRRWPPLLVPLGFGQ</sequence>
<name>A0A840ZRJ0_9HYPH</name>
<protein>
    <submittedName>
        <fullName evidence="2">General secretion pathway protein J</fullName>
    </submittedName>
</protein>
<keyword evidence="3" id="KW-1185">Reference proteome</keyword>
<evidence type="ECO:0000313" key="3">
    <source>
        <dbReference type="Proteomes" id="UP000583454"/>
    </source>
</evidence>
<reference evidence="2 3" key="1">
    <citation type="submission" date="2020-08" db="EMBL/GenBank/DDBJ databases">
        <title>Genomic Encyclopedia of Type Strains, Phase IV (KMG-IV): sequencing the most valuable type-strain genomes for metagenomic binning, comparative biology and taxonomic classification.</title>
        <authorList>
            <person name="Goeker M."/>
        </authorList>
    </citation>
    <scope>NUCLEOTIDE SEQUENCE [LARGE SCALE GENOMIC DNA]</scope>
    <source>
        <strain evidence="2 3">DSM 2163</strain>
    </source>
</reference>
<keyword evidence="1" id="KW-0812">Transmembrane</keyword>
<organism evidence="2 3">
    <name type="scientific">Methylorubrum rhodinum</name>
    <dbReference type="NCBI Taxonomy" id="29428"/>
    <lineage>
        <taxon>Bacteria</taxon>
        <taxon>Pseudomonadati</taxon>
        <taxon>Pseudomonadota</taxon>
        <taxon>Alphaproteobacteria</taxon>
        <taxon>Hyphomicrobiales</taxon>
        <taxon>Methylobacteriaceae</taxon>
        <taxon>Methylorubrum</taxon>
    </lineage>
</organism>
<accession>A0A840ZRJ0</accession>
<proteinExistence type="predicted"/>
<dbReference type="PROSITE" id="PS00409">
    <property type="entry name" value="PROKAR_NTER_METHYL"/>
    <property type="match status" value="1"/>
</dbReference>
<dbReference type="NCBIfam" id="TIGR02532">
    <property type="entry name" value="IV_pilin_GFxxxE"/>
    <property type="match status" value="1"/>
</dbReference>
<dbReference type="EMBL" id="JACHOP010000023">
    <property type="protein sequence ID" value="MBB5759467.1"/>
    <property type="molecule type" value="Genomic_DNA"/>
</dbReference>
<dbReference type="RefSeq" id="WP_183572543.1">
    <property type="nucleotide sequence ID" value="NZ_JACHOP010000023.1"/>
</dbReference>
<dbReference type="Pfam" id="PF07963">
    <property type="entry name" value="N_methyl"/>
    <property type="match status" value="1"/>
</dbReference>
<evidence type="ECO:0000256" key="1">
    <source>
        <dbReference type="SAM" id="Phobius"/>
    </source>
</evidence>
<gene>
    <name evidence="2" type="ORF">HNR00_004201</name>
</gene>
<keyword evidence="1" id="KW-1133">Transmembrane helix</keyword>
<dbReference type="InterPro" id="IPR012902">
    <property type="entry name" value="N_methyl_site"/>
</dbReference>
<feature type="transmembrane region" description="Helical" evidence="1">
    <location>
        <begin position="25"/>
        <end position="48"/>
    </location>
</feature>
<dbReference type="AlphaFoldDB" id="A0A840ZRJ0"/>